<evidence type="ECO:0000313" key="2">
    <source>
        <dbReference type="EMBL" id="REH48294.1"/>
    </source>
</evidence>
<evidence type="ECO:0000256" key="1">
    <source>
        <dbReference type="SAM" id="Phobius"/>
    </source>
</evidence>
<dbReference type="AlphaFoldDB" id="A0A3E0HPC5"/>
<name>A0A3E0HPC5_9PSEU</name>
<gene>
    <name evidence="2" type="ORF">BCF44_105152</name>
</gene>
<keyword evidence="1" id="KW-0472">Membrane</keyword>
<organism evidence="2 3">
    <name type="scientific">Kutzneria buriramensis</name>
    <dbReference type="NCBI Taxonomy" id="1045776"/>
    <lineage>
        <taxon>Bacteria</taxon>
        <taxon>Bacillati</taxon>
        <taxon>Actinomycetota</taxon>
        <taxon>Actinomycetes</taxon>
        <taxon>Pseudonocardiales</taxon>
        <taxon>Pseudonocardiaceae</taxon>
        <taxon>Kutzneria</taxon>
    </lineage>
</organism>
<keyword evidence="1" id="KW-1133">Transmembrane helix</keyword>
<proteinExistence type="predicted"/>
<dbReference type="RefSeq" id="WP_116175087.1">
    <property type="nucleotide sequence ID" value="NZ_CP144375.1"/>
</dbReference>
<dbReference type="EMBL" id="QUNO01000005">
    <property type="protein sequence ID" value="REH48294.1"/>
    <property type="molecule type" value="Genomic_DNA"/>
</dbReference>
<accession>A0A3E0HPC5</accession>
<keyword evidence="1" id="KW-0812">Transmembrane</keyword>
<dbReference type="Proteomes" id="UP000256269">
    <property type="component" value="Unassembled WGS sequence"/>
</dbReference>
<protein>
    <submittedName>
        <fullName evidence="2">Uncharacterized protein</fullName>
    </submittedName>
</protein>
<reference evidence="2 3" key="1">
    <citation type="submission" date="2018-08" db="EMBL/GenBank/DDBJ databases">
        <title>Genomic Encyclopedia of Archaeal and Bacterial Type Strains, Phase II (KMG-II): from individual species to whole genera.</title>
        <authorList>
            <person name="Goeker M."/>
        </authorList>
    </citation>
    <scope>NUCLEOTIDE SEQUENCE [LARGE SCALE GENOMIC DNA]</scope>
    <source>
        <strain evidence="2 3">DSM 45791</strain>
    </source>
</reference>
<keyword evidence="3" id="KW-1185">Reference proteome</keyword>
<sequence length="62" mass="6684">MIDRTSLALCTIGIIGGVAVLMILGVLWSVRYGSLRAGLAAIMRTVGRPVLRWLERGGSDDR</sequence>
<feature type="transmembrane region" description="Helical" evidence="1">
    <location>
        <begin position="6"/>
        <end position="28"/>
    </location>
</feature>
<evidence type="ECO:0000313" key="3">
    <source>
        <dbReference type="Proteomes" id="UP000256269"/>
    </source>
</evidence>
<comment type="caution">
    <text evidence="2">The sequence shown here is derived from an EMBL/GenBank/DDBJ whole genome shotgun (WGS) entry which is preliminary data.</text>
</comment>